<keyword evidence="1" id="KW-1133">Transmembrane helix</keyword>
<dbReference type="SUPFAM" id="SSF82171">
    <property type="entry name" value="DPP6 N-terminal domain-like"/>
    <property type="match status" value="1"/>
</dbReference>
<organism evidence="2 3">
    <name type="scientific">[Actinomadura] parvosata subsp. kistnae</name>
    <dbReference type="NCBI Taxonomy" id="1909395"/>
    <lineage>
        <taxon>Bacteria</taxon>
        <taxon>Bacillati</taxon>
        <taxon>Actinomycetota</taxon>
        <taxon>Actinomycetes</taxon>
        <taxon>Streptosporangiales</taxon>
        <taxon>Streptosporangiaceae</taxon>
        <taxon>Nonomuraea</taxon>
    </lineage>
</organism>
<dbReference type="Proteomes" id="UP000190797">
    <property type="component" value="Chromosome"/>
</dbReference>
<dbReference type="AlphaFoldDB" id="A0A1V0ABB7"/>
<sequence length="362" mass="39018">MVRSEEELARAIRTIGERAEPVDLLAGVADRRRRRRGRRARGVLAAVCAVVLGWVAVVLWPSPTAPVISTPEPVIGTPEPVIRTPEPVTAVERRWPQAVFTMPERYRPLAAIDATRVLVLAAPATIEVYDSATGRASLVATLSEPPGRVAADGEWVAWVGEREVGFVPLRGGAKPVRQGPVEGEFVDRIQVVGDQVVWSAPVGGVWRLDLPAGMIEQIAGSDGLQLVSWPWAIDEPLDLRGNPTRLVNLATGRTVPIKAARGVEGLRCGPTWCSGVRDGDAVLQRTDGSRLRVRRGLSEQVGSAPFRDRFFVGLGVYDAQADELVPIEPPDGEWSEAPGVISWKARDGGVRVLNLAAVPPAR</sequence>
<proteinExistence type="predicted"/>
<reference evidence="3" key="1">
    <citation type="journal article" date="2017" name="Med. Chem. Commun.">
        <title>Nonomuraea sp. ATCC 55076 harbours the largest actinomycete chromosome to date and the kistamicin biosynthetic gene cluster.</title>
        <authorList>
            <person name="Nazari B."/>
            <person name="Forneris C.C."/>
            <person name="Gibson M.I."/>
            <person name="Moon K."/>
            <person name="Schramma K.R."/>
            <person name="Seyedsayamdost M.R."/>
        </authorList>
    </citation>
    <scope>NUCLEOTIDE SEQUENCE [LARGE SCALE GENOMIC DNA]</scope>
    <source>
        <strain evidence="3">ATCC 55076</strain>
    </source>
</reference>
<evidence type="ECO:0000256" key="1">
    <source>
        <dbReference type="SAM" id="Phobius"/>
    </source>
</evidence>
<keyword evidence="1" id="KW-0472">Membrane</keyword>
<dbReference type="EMBL" id="CP017717">
    <property type="protein sequence ID" value="AQZ67473.1"/>
    <property type="molecule type" value="Genomic_DNA"/>
</dbReference>
<keyword evidence="3" id="KW-1185">Reference proteome</keyword>
<name>A0A1V0ABB7_9ACTN</name>
<dbReference type="KEGG" id="noa:BKM31_43800"/>
<dbReference type="STRING" id="1909395.BKM31_43800"/>
<evidence type="ECO:0000313" key="2">
    <source>
        <dbReference type="EMBL" id="AQZ67473.1"/>
    </source>
</evidence>
<evidence type="ECO:0000313" key="3">
    <source>
        <dbReference type="Proteomes" id="UP000190797"/>
    </source>
</evidence>
<protein>
    <submittedName>
        <fullName evidence="2">Uncharacterized protein</fullName>
    </submittedName>
</protein>
<keyword evidence="1" id="KW-0812">Transmembrane</keyword>
<feature type="transmembrane region" description="Helical" evidence="1">
    <location>
        <begin position="42"/>
        <end position="60"/>
    </location>
</feature>
<accession>A0A1V0ABB7</accession>
<gene>
    <name evidence="2" type="ORF">BKM31_43800</name>
</gene>